<organism evidence="7 8">
    <name type="scientific">Powellomyces hirtus</name>
    <dbReference type="NCBI Taxonomy" id="109895"/>
    <lineage>
        <taxon>Eukaryota</taxon>
        <taxon>Fungi</taxon>
        <taxon>Fungi incertae sedis</taxon>
        <taxon>Chytridiomycota</taxon>
        <taxon>Chytridiomycota incertae sedis</taxon>
        <taxon>Chytridiomycetes</taxon>
        <taxon>Spizellomycetales</taxon>
        <taxon>Powellomycetaceae</taxon>
        <taxon>Powellomyces</taxon>
    </lineage>
</organism>
<comment type="subcellular location">
    <subcellularLocation>
        <location evidence="1">Chromosome</location>
    </subcellularLocation>
</comment>
<dbReference type="InterPro" id="IPR007125">
    <property type="entry name" value="H2A/H2B/H3"/>
</dbReference>
<dbReference type="SUPFAM" id="SSF47113">
    <property type="entry name" value="Histone-fold"/>
    <property type="match status" value="1"/>
</dbReference>
<feature type="region of interest" description="Disordered" evidence="5">
    <location>
        <begin position="1"/>
        <end position="47"/>
    </location>
</feature>
<dbReference type="STRING" id="109895.A0A507DYS1"/>
<keyword evidence="4" id="KW-0544">Nucleosome core</keyword>
<dbReference type="Proteomes" id="UP000318582">
    <property type="component" value="Unassembled WGS sequence"/>
</dbReference>
<evidence type="ECO:0000256" key="2">
    <source>
        <dbReference type="ARBA" id="ARBA00010343"/>
    </source>
</evidence>
<keyword evidence="3" id="KW-0158">Chromosome</keyword>
<dbReference type="InterPro" id="IPR000164">
    <property type="entry name" value="Histone_H3/CENP-A"/>
</dbReference>
<evidence type="ECO:0000256" key="5">
    <source>
        <dbReference type="SAM" id="MobiDB-lite"/>
    </source>
</evidence>
<name>A0A507DYS1_9FUNG</name>
<keyword evidence="8" id="KW-1185">Reference proteome</keyword>
<dbReference type="PRINTS" id="PR00622">
    <property type="entry name" value="HISTONEH3"/>
</dbReference>
<dbReference type="GO" id="GO:0003677">
    <property type="term" value="F:DNA binding"/>
    <property type="evidence" value="ECO:0007669"/>
    <property type="project" value="InterPro"/>
</dbReference>
<evidence type="ECO:0000256" key="3">
    <source>
        <dbReference type="ARBA" id="ARBA00022454"/>
    </source>
</evidence>
<dbReference type="Pfam" id="PF00125">
    <property type="entry name" value="Histone"/>
    <property type="match status" value="1"/>
</dbReference>
<feature type="region of interest" description="Disordered" evidence="5">
    <location>
        <begin position="135"/>
        <end position="156"/>
    </location>
</feature>
<protein>
    <recommendedName>
        <fullName evidence="6">Core Histone H2A/H2B/H3 domain-containing protein</fullName>
    </recommendedName>
</protein>
<reference evidence="7 8" key="1">
    <citation type="journal article" date="2019" name="Sci. Rep.">
        <title>Comparative genomics of chytrid fungi reveal insights into the obligate biotrophic and pathogenic lifestyle of Synchytrium endobioticum.</title>
        <authorList>
            <person name="van de Vossenberg B.T.L.H."/>
            <person name="Warris S."/>
            <person name="Nguyen H.D.T."/>
            <person name="van Gent-Pelzer M.P.E."/>
            <person name="Joly D.L."/>
            <person name="van de Geest H.C."/>
            <person name="Bonants P.J.M."/>
            <person name="Smith D.S."/>
            <person name="Levesque C.A."/>
            <person name="van der Lee T.A.J."/>
        </authorList>
    </citation>
    <scope>NUCLEOTIDE SEQUENCE [LARGE SCALE GENOMIC DNA]</scope>
    <source>
        <strain evidence="7 8">CBS 809.83</strain>
    </source>
</reference>
<dbReference type="InterPro" id="IPR009072">
    <property type="entry name" value="Histone-fold"/>
</dbReference>
<dbReference type="Gene3D" id="1.10.20.10">
    <property type="entry name" value="Histone, subunit A"/>
    <property type="match status" value="1"/>
</dbReference>
<evidence type="ECO:0000313" key="7">
    <source>
        <dbReference type="EMBL" id="TPX56686.1"/>
    </source>
</evidence>
<keyword evidence="4" id="KW-0238">DNA-binding</keyword>
<evidence type="ECO:0000259" key="6">
    <source>
        <dbReference type="Pfam" id="PF00125"/>
    </source>
</evidence>
<comment type="similarity">
    <text evidence="2">Belongs to the histone H3 family.</text>
</comment>
<gene>
    <name evidence="7" type="ORF">PhCBS80983_g04346</name>
</gene>
<evidence type="ECO:0000256" key="1">
    <source>
        <dbReference type="ARBA" id="ARBA00004286"/>
    </source>
</evidence>
<dbReference type="PANTHER" id="PTHR45810">
    <property type="entry name" value="HISTONE H3.2"/>
    <property type="match status" value="1"/>
</dbReference>
<dbReference type="GO" id="GO:0030527">
    <property type="term" value="F:structural constituent of chromatin"/>
    <property type="evidence" value="ECO:0007669"/>
    <property type="project" value="InterPro"/>
</dbReference>
<evidence type="ECO:0000313" key="8">
    <source>
        <dbReference type="Proteomes" id="UP000318582"/>
    </source>
</evidence>
<comment type="caution">
    <text evidence="7">The sequence shown here is derived from an EMBL/GenBank/DDBJ whole genome shotgun (WGS) entry which is preliminary data.</text>
</comment>
<sequence>MARDRSCNTQSGASGGGKKPSGPNNPKFTGIKMVLQPRQREKKPMPTGDLALREIQKYQKSADLLIARAPFRHLFHQIANEQSPLQTGFRWEKTACDALQGAAESYLIALFQDALLLAIHAHRVGLKPEDVRLVRLPEGEKEQSPSGEPGPDNPKK</sequence>
<dbReference type="PANTHER" id="PTHR45810:SF1">
    <property type="entry name" value="HISTONE H3-LIKE CENTROMERIC PROTEIN A"/>
    <property type="match status" value="1"/>
</dbReference>
<dbReference type="GO" id="GO:0000786">
    <property type="term" value="C:nucleosome"/>
    <property type="evidence" value="ECO:0007669"/>
    <property type="project" value="UniProtKB-KW"/>
</dbReference>
<dbReference type="EMBL" id="QEAQ01000067">
    <property type="protein sequence ID" value="TPX56686.1"/>
    <property type="molecule type" value="Genomic_DNA"/>
</dbReference>
<feature type="domain" description="Core Histone H2A/H2B/H3" evidence="6">
    <location>
        <begin position="48"/>
        <end position="135"/>
    </location>
</feature>
<dbReference type="SMART" id="SM00428">
    <property type="entry name" value="H3"/>
    <property type="match status" value="1"/>
</dbReference>
<evidence type="ECO:0000256" key="4">
    <source>
        <dbReference type="ARBA" id="ARBA00023269"/>
    </source>
</evidence>
<proteinExistence type="inferred from homology"/>
<dbReference type="GO" id="GO:0046982">
    <property type="term" value="F:protein heterodimerization activity"/>
    <property type="evidence" value="ECO:0007669"/>
    <property type="project" value="InterPro"/>
</dbReference>
<accession>A0A507DYS1</accession>
<dbReference type="AlphaFoldDB" id="A0A507DYS1"/>